<evidence type="ECO:0000256" key="2">
    <source>
        <dbReference type="ARBA" id="ARBA00022448"/>
    </source>
</evidence>
<keyword evidence="2" id="KW-0813">Transport</keyword>
<evidence type="ECO:0000256" key="5">
    <source>
        <dbReference type="ARBA" id="ARBA00022989"/>
    </source>
</evidence>
<evidence type="ECO:0000256" key="6">
    <source>
        <dbReference type="ARBA" id="ARBA00023136"/>
    </source>
</evidence>
<dbReference type="HOGENOM" id="CLU_019375_7_1_9"/>
<dbReference type="PANTHER" id="PTHR42865">
    <property type="entry name" value="PROTON/GLUTAMATE-ASPARTATE SYMPORTER"/>
    <property type="match status" value="1"/>
</dbReference>
<evidence type="ECO:0000313" key="9">
    <source>
        <dbReference type="Proteomes" id="UP000013785"/>
    </source>
</evidence>
<dbReference type="GO" id="GO:0006835">
    <property type="term" value="P:dicarboxylic acid transport"/>
    <property type="evidence" value="ECO:0007669"/>
    <property type="project" value="TreeGrafter"/>
</dbReference>
<proteinExistence type="predicted"/>
<comment type="subcellular location">
    <subcellularLocation>
        <location evidence="1">Cell membrane</location>
        <topology evidence="1">Multi-pass membrane protein</topology>
    </subcellularLocation>
</comment>
<keyword evidence="5 7" id="KW-1133">Transmembrane helix</keyword>
<feature type="transmembrane region" description="Helical" evidence="7">
    <location>
        <begin position="357"/>
        <end position="379"/>
    </location>
</feature>
<feature type="transmembrane region" description="Helical" evidence="7">
    <location>
        <begin position="141"/>
        <end position="160"/>
    </location>
</feature>
<protein>
    <submittedName>
        <fullName evidence="8">Sodium:dicarboxylate symporter family protein</fullName>
    </submittedName>
</protein>
<gene>
    <name evidence="8" type="ORF">UC3_03398</name>
</gene>
<evidence type="ECO:0000313" key="8">
    <source>
        <dbReference type="EMBL" id="EOL41833.1"/>
    </source>
</evidence>
<dbReference type="SUPFAM" id="SSF118215">
    <property type="entry name" value="Proton glutamate symport protein"/>
    <property type="match status" value="1"/>
</dbReference>
<dbReference type="Pfam" id="PF00375">
    <property type="entry name" value="SDF"/>
    <property type="match status" value="1"/>
</dbReference>
<dbReference type="STRING" id="154621.RV11_GL001390"/>
<keyword evidence="4 7" id="KW-0812">Transmembrane</keyword>
<dbReference type="PATRIC" id="fig|1158610.3.peg.3392"/>
<dbReference type="Proteomes" id="UP000013785">
    <property type="component" value="Unassembled WGS sequence"/>
</dbReference>
<evidence type="ECO:0000256" key="4">
    <source>
        <dbReference type="ARBA" id="ARBA00022692"/>
    </source>
</evidence>
<dbReference type="eggNOG" id="COG1301">
    <property type="taxonomic scope" value="Bacteria"/>
</dbReference>
<evidence type="ECO:0000256" key="7">
    <source>
        <dbReference type="SAM" id="Phobius"/>
    </source>
</evidence>
<dbReference type="EMBL" id="AJAT01000018">
    <property type="protein sequence ID" value="EOL41833.1"/>
    <property type="molecule type" value="Genomic_DNA"/>
</dbReference>
<evidence type="ECO:0000256" key="3">
    <source>
        <dbReference type="ARBA" id="ARBA00022475"/>
    </source>
</evidence>
<keyword evidence="9" id="KW-1185">Reference proteome</keyword>
<dbReference type="GO" id="GO:0015293">
    <property type="term" value="F:symporter activity"/>
    <property type="evidence" value="ECO:0007669"/>
    <property type="project" value="UniProtKB-KW"/>
</dbReference>
<feature type="transmembrane region" description="Helical" evidence="7">
    <location>
        <begin position="213"/>
        <end position="240"/>
    </location>
</feature>
<dbReference type="InterPro" id="IPR036458">
    <property type="entry name" value="Na:dicarbo_symporter_sf"/>
</dbReference>
<organism evidence="8 9">
    <name type="scientific">Enterococcus phoeniculicola ATCC BAA-412</name>
    <dbReference type="NCBI Taxonomy" id="1158610"/>
    <lineage>
        <taxon>Bacteria</taxon>
        <taxon>Bacillati</taxon>
        <taxon>Bacillota</taxon>
        <taxon>Bacilli</taxon>
        <taxon>Lactobacillales</taxon>
        <taxon>Enterococcaceae</taxon>
        <taxon>Enterococcus</taxon>
    </lineage>
</organism>
<dbReference type="GO" id="GO:0005886">
    <property type="term" value="C:plasma membrane"/>
    <property type="evidence" value="ECO:0007669"/>
    <property type="project" value="UniProtKB-SubCell"/>
</dbReference>
<feature type="transmembrane region" description="Helical" evidence="7">
    <location>
        <begin position="46"/>
        <end position="64"/>
    </location>
</feature>
<keyword evidence="3" id="KW-1003">Cell membrane</keyword>
<name>R3TLC3_9ENTE</name>
<reference evidence="8 9" key="1">
    <citation type="submission" date="2013-02" db="EMBL/GenBank/DDBJ databases">
        <title>The Genome Sequence of Enterococcus phoeniculicola BAA-412.</title>
        <authorList>
            <consortium name="The Broad Institute Genome Sequencing Platform"/>
            <consortium name="The Broad Institute Genome Sequencing Center for Infectious Disease"/>
            <person name="Earl A.M."/>
            <person name="Gilmore M.S."/>
            <person name="Lebreton F."/>
            <person name="Walker B."/>
            <person name="Young S.K."/>
            <person name="Zeng Q."/>
            <person name="Gargeya S."/>
            <person name="Fitzgerald M."/>
            <person name="Haas B."/>
            <person name="Abouelleil A."/>
            <person name="Alvarado L."/>
            <person name="Arachchi H.M."/>
            <person name="Berlin A.M."/>
            <person name="Chapman S.B."/>
            <person name="Dewar J."/>
            <person name="Goldberg J."/>
            <person name="Griggs A."/>
            <person name="Gujja S."/>
            <person name="Hansen M."/>
            <person name="Howarth C."/>
            <person name="Imamovic A."/>
            <person name="Larimer J."/>
            <person name="McCowan C."/>
            <person name="Murphy C."/>
            <person name="Neiman D."/>
            <person name="Pearson M."/>
            <person name="Priest M."/>
            <person name="Roberts A."/>
            <person name="Saif S."/>
            <person name="Shea T."/>
            <person name="Sisk P."/>
            <person name="Sykes S."/>
            <person name="Wortman J."/>
            <person name="Nusbaum C."/>
            <person name="Birren B."/>
        </authorList>
    </citation>
    <scope>NUCLEOTIDE SEQUENCE [LARGE SCALE GENOMIC DNA]</scope>
    <source>
        <strain evidence="8 9">ATCC BAA-412</strain>
    </source>
</reference>
<comment type="caution">
    <text evidence="8">The sequence shown here is derived from an EMBL/GenBank/DDBJ whole genome shotgun (WGS) entry which is preliminary data.</text>
</comment>
<accession>R3TLC3</accession>
<dbReference type="RefSeq" id="WP_010770028.1">
    <property type="nucleotide sequence ID" value="NZ_ASWE01000001.1"/>
</dbReference>
<dbReference type="OrthoDB" id="9768885at2"/>
<feature type="transmembrane region" description="Helical" evidence="7">
    <location>
        <begin position="7"/>
        <end position="26"/>
    </location>
</feature>
<sequence>MKIKKISMITQIVIAVLLGVTVGLLFPKVGNSLEIIGTLFLRLMQMAIPLLILGQIIQAVGGINPKELTRLGGKTIAVFGVSSVLAAVWGVFIAVLFQPGKGIDLTGTKEAVVQGQDISVTETLIGFFPSNIFESLAKGSIIQIIVFALFFGIALNRFIQKKPESQLFSLIVDFNEIIIEIIRYVMFAAPLGIFALISSTISKLGLKIILPLINYLVVYGGATVLFLGIWLVVIGIYCKVNPIKVIQNTREMSVMALATTSSAITLPTAMEESQEKLGLSKRITNLVLPLGMSLNSNGSAMHMAITVMTIAQMYQIGFDFPRMMTVVITSTFVSLANAVVPGAGLVSLAIIVPQLGLPIEGIAIFAGVEWFVGMFRTILNVNSDVYSAILVAKSAGELDYEIFNRK</sequence>
<keyword evidence="6 7" id="KW-0472">Membrane</keyword>
<dbReference type="PRINTS" id="PR00173">
    <property type="entry name" value="EDTRNSPORT"/>
</dbReference>
<feature type="transmembrane region" description="Helical" evidence="7">
    <location>
        <begin position="323"/>
        <end position="351"/>
    </location>
</feature>
<dbReference type="AlphaFoldDB" id="R3TLC3"/>
<evidence type="ECO:0000256" key="1">
    <source>
        <dbReference type="ARBA" id="ARBA00004651"/>
    </source>
</evidence>
<dbReference type="PANTHER" id="PTHR42865:SF7">
    <property type="entry name" value="PROTON_GLUTAMATE-ASPARTATE SYMPORTER"/>
    <property type="match status" value="1"/>
</dbReference>
<dbReference type="Gene3D" id="1.10.3860.10">
    <property type="entry name" value="Sodium:dicarboxylate symporter"/>
    <property type="match status" value="1"/>
</dbReference>
<dbReference type="InterPro" id="IPR001991">
    <property type="entry name" value="Na-dicarboxylate_symporter"/>
</dbReference>
<feature type="transmembrane region" description="Helical" evidence="7">
    <location>
        <begin position="181"/>
        <end position="201"/>
    </location>
</feature>
<feature type="transmembrane region" description="Helical" evidence="7">
    <location>
        <begin position="76"/>
        <end position="97"/>
    </location>
</feature>